<dbReference type="RefSeq" id="WP_172236958.1">
    <property type="nucleotide sequence ID" value="NZ_JABFDP010000013.1"/>
</dbReference>
<dbReference type="InterPro" id="IPR003593">
    <property type="entry name" value="AAA+_ATPase"/>
</dbReference>
<proteinExistence type="inferred from homology"/>
<dbReference type="CDD" id="cd03257">
    <property type="entry name" value="ABC_NikE_OppD_transporters"/>
    <property type="match status" value="1"/>
</dbReference>
<dbReference type="PROSITE" id="PS50893">
    <property type="entry name" value="ABC_TRANSPORTER_2"/>
    <property type="match status" value="1"/>
</dbReference>
<comment type="caution">
    <text evidence="7">The sequence shown here is derived from an EMBL/GenBank/DDBJ whole genome shotgun (WGS) entry which is preliminary data.</text>
</comment>
<evidence type="ECO:0000256" key="3">
    <source>
        <dbReference type="ARBA" id="ARBA00022741"/>
    </source>
</evidence>
<accession>A0ABS5G8U7</accession>
<organism evidence="7 8">
    <name type="scientific">Bradyrhizobium denitrificans</name>
    <dbReference type="NCBI Taxonomy" id="2734912"/>
    <lineage>
        <taxon>Bacteria</taxon>
        <taxon>Pseudomonadati</taxon>
        <taxon>Pseudomonadota</taxon>
        <taxon>Alphaproteobacteria</taxon>
        <taxon>Hyphomicrobiales</taxon>
        <taxon>Nitrobacteraceae</taxon>
        <taxon>Bradyrhizobium</taxon>
    </lineage>
</organism>
<dbReference type="InterPro" id="IPR027417">
    <property type="entry name" value="P-loop_NTPase"/>
</dbReference>
<evidence type="ECO:0000259" key="6">
    <source>
        <dbReference type="PROSITE" id="PS50893"/>
    </source>
</evidence>
<comment type="similarity">
    <text evidence="1">Belongs to the ABC transporter superfamily.</text>
</comment>
<keyword evidence="3" id="KW-0547">Nucleotide-binding</keyword>
<comment type="function">
    <text evidence="5">Involved in beta-(1--&gt;2)glucan export. Transmembrane domains (TMD) form a pore in the inner membrane and the ATP-binding domain (NBD) is responsible for energy generation.</text>
</comment>
<feature type="domain" description="ABC transporter" evidence="6">
    <location>
        <begin position="6"/>
        <end position="257"/>
    </location>
</feature>
<dbReference type="Proteomes" id="UP001314635">
    <property type="component" value="Unassembled WGS sequence"/>
</dbReference>
<dbReference type="SMART" id="SM00382">
    <property type="entry name" value="AAA"/>
    <property type="match status" value="1"/>
</dbReference>
<dbReference type="EMBL" id="JAFCLK010000016">
    <property type="protein sequence ID" value="MBR1137736.1"/>
    <property type="molecule type" value="Genomic_DNA"/>
</dbReference>
<dbReference type="PROSITE" id="PS00211">
    <property type="entry name" value="ABC_TRANSPORTER_1"/>
    <property type="match status" value="1"/>
</dbReference>
<evidence type="ECO:0000313" key="7">
    <source>
        <dbReference type="EMBL" id="MBR1137736.1"/>
    </source>
</evidence>
<keyword evidence="2" id="KW-0813">Transport</keyword>
<evidence type="ECO:0000256" key="1">
    <source>
        <dbReference type="ARBA" id="ARBA00005417"/>
    </source>
</evidence>
<dbReference type="GO" id="GO:0005524">
    <property type="term" value="F:ATP binding"/>
    <property type="evidence" value="ECO:0007669"/>
    <property type="project" value="UniProtKB-KW"/>
</dbReference>
<evidence type="ECO:0000313" key="8">
    <source>
        <dbReference type="Proteomes" id="UP001314635"/>
    </source>
</evidence>
<dbReference type="Gene3D" id="3.40.50.300">
    <property type="entry name" value="P-loop containing nucleotide triphosphate hydrolases"/>
    <property type="match status" value="1"/>
</dbReference>
<dbReference type="InterPro" id="IPR003439">
    <property type="entry name" value="ABC_transporter-like_ATP-bd"/>
</dbReference>
<dbReference type="PANTHER" id="PTHR43776">
    <property type="entry name" value="TRANSPORT ATP-BINDING PROTEIN"/>
    <property type="match status" value="1"/>
</dbReference>
<sequence length="286" mass="31094">MSDILLRTGQLGFAYPARSTSPFGKPVMRDVIKSVDLAVPRGAVLGLVGESGSGKTTLGRLLVRLLEPTSGGIQFDGTEISHLSEAALRPLRARIQMIFQDPQSSLNPRLPLAVTLTRQLEVYGRLKGRRDRRDRAAALLDLVGLPTAFVDRYPHELSGGQRQRAGIARALALQPDFIVADEIVSGLDVSTQAHILMLLKELRAKLGLTVVFISHDLSVIRVLCDEVAILRGGEVVEHGPVGRIFSHPQHAYTRQLLAAIPLPDVEPGWLDDPPSRQQPQQQGSAA</sequence>
<evidence type="ECO:0000256" key="2">
    <source>
        <dbReference type="ARBA" id="ARBA00022448"/>
    </source>
</evidence>
<evidence type="ECO:0000256" key="4">
    <source>
        <dbReference type="ARBA" id="ARBA00022840"/>
    </source>
</evidence>
<gene>
    <name evidence="7" type="ORF">JQ619_18360</name>
</gene>
<reference evidence="8" key="1">
    <citation type="journal article" date="2021" name="ISME J.">
        <title>Evolutionary origin and ecological implication of a unique nif island in free-living Bradyrhizobium lineages.</title>
        <authorList>
            <person name="Tao J."/>
        </authorList>
    </citation>
    <scope>NUCLEOTIDE SEQUENCE [LARGE SCALE GENOMIC DNA]</scope>
    <source>
        <strain evidence="8">SZCCT0094</strain>
    </source>
</reference>
<dbReference type="InterPro" id="IPR017871">
    <property type="entry name" value="ABC_transporter-like_CS"/>
</dbReference>
<keyword evidence="8" id="KW-1185">Reference proteome</keyword>
<dbReference type="Pfam" id="PF00005">
    <property type="entry name" value="ABC_tran"/>
    <property type="match status" value="1"/>
</dbReference>
<keyword evidence="4 7" id="KW-0067">ATP-binding</keyword>
<dbReference type="InterPro" id="IPR050319">
    <property type="entry name" value="ABC_transp_ATP-bind"/>
</dbReference>
<protein>
    <submittedName>
        <fullName evidence="7">ABC transporter ATP-binding protein</fullName>
    </submittedName>
</protein>
<dbReference type="SUPFAM" id="SSF52540">
    <property type="entry name" value="P-loop containing nucleoside triphosphate hydrolases"/>
    <property type="match status" value="1"/>
</dbReference>
<name>A0ABS5G8U7_9BRAD</name>
<evidence type="ECO:0000256" key="5">
    <source>
        <dbReference type="ARBA" id="ARBA00024722"/>
    </source>
</evidence>